<evidence type="ECO:0000313" key="1">
    <source>
        <dbReference type="EMBL" id="UYW01627.1"/>
    </source>
</evidence>
<name>A0ABY6LZ75_9FLAO</name>
<reference evidence="1" key="1">
    <citation type="submission" date="2021-08" db="EMBL/GenBank/DDBJ databases">
        <title>Flavobacterium sp. strain CC-SYL302.</title>
        <authorList>
            <person name="Lin S.-Y."/>
            <person name="Lee T.-H."/>
            <person name="Young C.-C."/>
        </authorList>
    </citation>
    <scope>NUCLEOTIDE SEQUENCE</scope>
    <source>
        <strain evidence="1">CC-SYL302</strain>
    </source>
</reference>
<proteinExistence type="predicted"/>
<gene>
    <name evidence="1" type="ORF">K5I29_01500</name>
</gene>
<evidence type="ECO:0008006" key="3">
    <source>
        <dbReference type="Google" id="ProtNLM"/>
    </source>
</evidence>
<sequence length="182" mass="21217">MKKIFLIFGFLAITACASKKKVTIHDIPPKKAELYCTVDDRVVLFRSAFNYAVEDNELDSIYRFVTKSYYYNVREKFNPLKNHDLVNFIATHDYIGVDLPAIALCFEPETFQVKDDLNMEVLKFKYGKYYTHLDTLSVLLKDYHDKAEAHQVILPPLDFTSINTGFVNDSLDFKLQKFFKKS</sequence>
<protein>
    <recommendedName>
        <fullName evidence="3">DUF4136 domain-containing protein</fullName>
    </recommendedName>
</protein>
<organism evidence="1 2">
    <name type="scientific">Flavobacterium agricola</name>
    <dbReference type="NCBI Taxonomy" id="2870839"/>
    <lineage>
        <taxon>Bacteria</taxon>
        <taxon>Pseudomonadati</taxon>
        <taxon>Bacteroidota</taxon>
        <taxon>Flavobacteriia</taxon>
        <taxon>Flavobacteriales</taxon>
        <taxon>Flavobacteriaceae</taxon>
        <taxon>Flavobacterium</taxon>
    </lineage>
</organism>
<evidence type="ECO:0000313" key="2">
    <source>
        <dbReference type="Proteomes" id="UP001163328"/>
    </source>
</evidence>
<dbReference type="RefSeq" id="WP_264434100.1">
    <property type="nucleotide sequence ID" value="NZ_CP081495.1"/>
</dbReference>
<dbReference type="Proteomes" id="UP001163328">
    <property type="component" value="Chromosome"/>
</dbReference>
<dbReference type="EMBL" id="CP081495">
    <property type="protein sequence ID" value="UYW01627.1"/>
    <property type="molecule type" value="Genomic_DNA"/>
</dbReference>
<keyword evidence="2" id="KW-1185">Reference proteome</keyword>
<accession>A0ABY6LZ75</accession>
<dbReference type="PROSITE" id="PS51257">
    <property type="entry name" value="PROKAR_LIPOPROTEIN"/>
    <property type="match status" value="1"/>
</dbReference>